<dbReference type="EMBL" id="VULY01000018">
    <property type="protein sequence ID" value="MSR94483.1"/>
    <property type="molecule type" value="Genomic_DNA"/>
</dbReference>
<protein>
    <submittedName>
        <fullName evidence="6">PDZ domain-containing protein</fullName>
    </submittedName>
</protein>
<dbReference type="InterPro" id="IPR001940">
    <property type="entry name" value="Peptidase_S1C"/>
</dbReference>
<gene>
    <name evidence="6" type="ORF">FYJ34_09495</name>
</gene>
<dbReference type="SUPFAM" id="SSF50494">
    <property type="entry name" value="Trypsin-like serine proteases"/>
    <property type="match status" value="1"/>
</dbReference>
<dbReference type="PANTHER" id="PTHR43343:SF3">
    <property type="entry name" value="PROTEASE DO-LIKE 8, CHLOROPLASTIC"/>
    <property type="match status" value="1"/>
</dbReference>
<evidence type="ECO:0000259" key="5">
    <source>
        <dbReference type="PROSITE" id="PS50106"/>
    </source>
</evidence>
<dbReference type="PROSITE" id="PS50106">
    <property type="entry name" value="PDZ"/>
    <property type="match status" value="1"/>
</dbReference>
<keyword evidence="3" id="KW-0378">Hydrolase</keyword>
<dbReference type="Pfam" id="PF13365">
    <property type="entry name" value="Trypsin_2"/>
    <property type="match status" value="1"/>
</dbReference>
<name>A0A6N7UT27_9FIRM</name>
<evidence type="ECO:0000313" key="6">
    <source>
        <dbReference type="EMBL" id="MSR94483.1"/>
    </source>
</evidence>
<reference evidence="6 7" key="1">
    <citation type="submission" date="2019-08" db="EMBL/GenBank/DDBJ databases">
        <title>In-depth cultivation of the pig gut microbiome towards novel bacterial diversity and tailored functional studies.</title>
        <authorList>
            <person name="Wylensek D."/>
            <person name="Hitch T.C.A."/>
            <person name="Clavel T."/>
        </authorList>
    </citation>
    <scope>NUCLEOTIDE SEQUENCE [LARGE SCALE GENOMIC DNA]</scope>
    <source>
        <strain evidence="6 7">68-1-5</strain>
    </source>
</reference>
<dbReference type="PRINTS" id="PR00834">
    <property type="entry name" value="PROTEASES2C"/>
</dbReference>
<feature type="compositionally biased region" description="Basic and acidic residues" evidence="4">
    <location>
        <begin position="1"/>
        <end position="18"/>
    </location>
</feature>
<dbReference type="RefSeq" id="WP_154478185.1">
    <property type="nucleotide sequence ID" value="NZ_VULY01000018.1"/>
</dbReference>
<proteinExistence type="inferred from homology"/>
<dbReference type="Proteomes" id="UP000434409">
    <property type="component" value="Unassembled WGS sequence"/>
</dbReference>
<dbReference type="NCBIfam" id="TIGR01965">
    <property type="entry name" value="VCBS_repeat"/>
    <property type="match status" value="1"/>
</dbReference>
<dbReference type="InterPro" id="IPR001478">
    <property type="entry name" value="PDZ"/>
</dbReference>
<dbReference type="Gene3D" id="2.30.42.10">
    <property type="match status" value="1"/>
</dbReference>
<feature type="region of interest" description="Disordered" evidence="4">
    <location>
        <begin position="1"/>
        <end position="46"/>
    </location>
</feature>
<dbReference type="Pfam" id="PF13180">
    <property type="entry name" value="PDZ_2"/>
    <property type="match status" value="1"/>
</dbReference>
<keyword evidence="7" id="KW-1185">Reference proteome</keyword>
<dbReference type="AlphaFoldDB" id="A0A6N7UT27"/>
<dbReference type="PANTHER" id="PTHR43343">
    <property type="entry name" value="PEPTIDASE S12"/>
    <property type="match status" value="1"/>
</dbReference>
<evidence type="ECO:0000256" key="2">
    <source>
        <dbReference type="ARBA" id="ARBA00022670"/>
    </source>
</evidence>
<organism evidence="6 7">
    <name type="scientific">Suipraeoptans intestinalis</name>
    <dbReference type="NCBI Taxonomy" id="2606628"/>
    <lineage>
        <taxon>Bacteria</taxon>
        <taxon>Bacillati</taxon>
        <taxon>Bacillota</taxon>
        <taxon>Clostridia</taxon>
        <taxon>Lachnospirales</taxon>
        <taxon>Lachnospiraceae</taxon>
        <taxon>Suipraeoptans</taxon>
    </lineage>
</organism>
<evidence type="ECO:0000256" key="1">
    <source>
        <dbReference type="ARBA" id="ARBA00010541"/>
    </source>
</evidence>
<dbReference type="SMART" id="SM00228">
    <property type="entry name" value="PDZ"/>
    <property type="match status" value="1"/>
</dbReference>
<dbReference type="Gene3D" id="2.40.10.10">
    <property type="entry name" value="Trypsin-like serine proteases"/>
    <property type="match status" value="2"/>
</dbReference>
<dbReference type="GO" id="GO:0004252">
    <property type="term" value="F:serine-type endopeptidase activity"/>
    <property type="evidence" value="ECO:0007669"/>
    <property type="project" value="InterPro"/>
</dbReference>
<evidence type="ECO:0000256" key="4">
    <source>
        <dbReference type="SAM" id="MobiDB-lite"/>
    </source>
</evidence>
<dbReference type="InterPro" id="IPR043504">
    <property type="entry name" value="Peptidase_S1_PA_chymotrypsin"/>
</dbReference>
<feature type="domain" description="PDZ" evidence="5">
    <location>
        <begin position="332"/>
        <end position="421"/>
    </location>
</feature>
<dbReference type="InterPro" id="IPR051201">
    <property type="entry name" value="Chloro_Bact_Ser_Proteases"/>
</dbReference>
<sequence>MDQEYTYHTEEEQKKAETDVLEPAETASGARDAEGGAAGQKEAPVGGKKKKVPRWVKICCLGMAFGLVTGTTFQVANFATGKILGTTGTVKQAKTTGTVSNTTLTTSKGSVTSSDIAEITKSAMPSVVSITNLTVQQVQDFFGGVREQKSTAVGSGIIIGQNEKELLIVTNNHVIEGSGNLTVSFIDEESVEANIKGTDANRDLAVLAVDLSQIKSSTMDQIAVATLGDSSKLQVGETTIAIGNALGYGQSVTTGIVSALNRELEGFDGKLIQTDAAINPGNSGGALLNAKGEVIGINTIKVATDQVEGMGYAIPISDAQDIITNLMNQETKTKVTASERGYLGIQGVDVNEESAKMYNIPTGVYVSEVISGSGAEKAGLEKGMIITKLEGSSVSNMQTLKEQLQYYKAGDTVKVTVSVQGKDGGYGEKEVSVTLTEQN</sequence>
<comment type="similarity">
    <text evidence="1">Belongs to the peptidase S1C family.</text>
</comment>
<accession>A0A6N7UT27</accession>
<evidence type="ECO:0000313" key="7">
    <source>
        <dbReference type="Proteomes" id="UP000434409"/>
    </source>
</evidence>
<comment type="caution">
    <text evidence="6">The sequence shown here is derived from an EMBL/GenBank/DDBJ whole genome shotgun (WGS) entry which is preliminary data.</text>
</comment>
<dbReference type="InterPro" id="IPR010221">
    <property type="entry name" value="VCBS_dom"/>
</dbReference>
<evidence type="ECO:0000256" key="3">
    <source>
        <dbReference type="ARBA" id="ARBA00022801"/>
    </source>
</evidence>
<dbReference type="SUPFAM" id="SSF50156">
    <property type="entry name" value="PDZ domain-like"/>
    <property type="match status" value="1"/>
</dbReference>
<dbReference type="GO" id="GO:0006508">
    <property type="term" value="P:proteolysis"/>
    <property type="evidence" value="ECO:0007669"/>
    <property type="project" value="UniProtKB-KW"/>
</dbReference>
<dbReference type="InterPro" id="IPR009003">
    <property type="entry name" value="Peptidase_S1_PA"/>
</dbReference>
<dbReference type="InterPro" id="IPR036034">
    <property type="entry name" value="PDZ_sf"/>
</dbReference>
<keyword evidence="2" id="KW-0645">Protease</keyword>